<keyword evidence="6 8" id="KW-0472">Membrane</keyword>
<evidence type="ECO:0000256" key="10">
    <source>
        <dbReference type="SAM" id="MobiDB-lite"/>
    </source>
</evidence>
<name>A0A1Q3FJL0_CULTA</name>
<dbReference type="PANTHER" id="PTHR47535:SF1">
    <property type="entry name" value="NESPRIN-1"/>
    <property type="match status" value="1"/>
</dbReference>
<evidence type="ECO:0000256" key="1">
    <source>
        <dbReference type="ARBA" id="ARBA00004126"/>
    </source>
</evidence>
<evidence type="ECO:0000259" key="11">
    <source>
        <dbReference type="PROSITE" id="PS51049"/>
    </source>
</evidence>
<protein>
    <submittedName>
        <fullName evidence="12">Putative nesprin</fullName>
    </submittedName>
</protein>
<reference evidence="12" key="1">
    <citation type="submission" date="2017-01" db="EMBL/GenBank/DDBJ databases">
        <title>A deep insight into the sialotranscriptome of adult male and female Cluex tarsalis mosquitoes.</title>
        <authorList>
            <person name="Ribeiro J.M."/>
            <person name="Moreira F."/>
            <person name="Bernard K.A."/>
            <person name="Calvo E."/>
        </authorList>
    </citation>
    <scope>NUCLEOTIDE SEQUENCE</scope>
    <source>
        <strain evidence="12">Kern County</strain>
        <tissue evidence="12">Salivary glands</tissue>
    </source>
</reference>
<evidence type="ECO:0000256" key="8">
    <source>
        <dbReference type="PROSITE-ProRule" id="PRU00385"/>
    </source>
</evidence>
<evidence type="ECO:0000313" key="12">
    <source>
        <dbReference type="EMBL" id="JAV27811.1"/>
    </source>
</evidence>
<keyword evidence="5" id="KW-1133">Transmembrane helix</keyword>
<dbReference type="CDD" id="cd00176">
    <property type="entry name" value="SPEC"/>
    <property type="match status" value="1"/>
</dbReference>
<dbReference type="EMBL" id="GFDL01007234">
    <property type="protein sequence ID" value="JAV27811.1"/>
    <property type="molecule type" value="Transcribed_RNA"/>
</dbReference>
<feature type="compositionally biased region" description="Basic and acidic residues" evidence="10">
    <location>
        <begin position="91"/>
        <end position="101"/>
    </location>
</feature>
<evidence type="ECO:0000256" key="5">
    <source>
        <dbReference type="ARBA" id="ARBA00022989"/>
    </source>
</evidence>
<dbReference type="InterPro" id="IPR002017">
    <property type="entry name" value="Spectrin_repeat"/>
</dbReference>
<dbReference type="Gene3D" id="1.20.58.60">
    <property type="match status" value="2"/>
</dbReference>
<evidence type="ECO:0000256" key="2">
    <source>
        <dbReference type="ARBA" id="ARBA00008619"/>
    </source>
</evidence>
<keyword evidence="9" id="KW-0175">Coiled coil</keyword>
<dbReference type="GO" id="GO:0005640">
    <property type="term" value="C:nuclear outer membrane"/>
    <property type="evidence" value="ECO:0007669"/>
    <property type="project" value="TreeGrafter"/>
</dbReference>
<dbReference type="GO" id="GO:0007097">
    <property type="term" value="P:nuclear migration"/>
    <property type="evidence" value="ECO:0007669"/>
    <property type="project" value="TreeGrafter"/>
</dbReference>
<dbReference type="GO" id="GO:0051015">
    <property type="term" value="F:actin filament binding"/>
    <property type="evidence" value="ECO:0007669"/>
    <property type="project" value="TreeGrafter"/>
</dbReference>
<dbReference type="InterPro" id="IPR018159">
    <property type="entry name" value="Spectrin/alpha-actinin"/>
</dbReference>
<dbReference type="Pfam" id="PF00435">
    <property type="entry name" value="Spectrin"/>
    <property type="match status" value="2"/>
</dbReference>
<feature type="compositionally biased region" description="Basic and acidic residues" evidence="10">
    <location>
        <begin position="53"/>
        <end position="75"/>
    </location>
</feature>
<dbReference type="SUPFAM" id="SSF46966">
    <property type="entry name" value="Spectrin repeat"/>
    <property type="match status" value="2"/>
</dbReference>
<evidence type="ECO:0000256" key="3">
    <source>
        <dbReference type="ARBA" id="ARBA00022692"/>
    </source>
</evidence>
<dbReference type="InterPro" id="IPR052403">
    <property type="entry name" value="LINC-complex_assoc"/>
</dbReference>
<dbReference type="AlphaFoldDB" id="A0A1Q3FJL0"/>
<evidence type="ECO:0000256" key="7">
    <source>
        <dbReference type="ARBA" id="ARBA00023242"/>
    </source>
</evidence>
<keyword evidence="7" id="KW-0539">Nucleus</keyword>
<dbReference type="FunFam" id="1.20.58.60:FF:000171">
    <property type="entry name" value="Uncharacterized protein, isoform B"/>
    <property type="match status" value="1"/>
</dbReference>
<keyword evidence="4" id="KW-0677">Repeat</keyword>
<dbReference type="SMART" id="SM01249">
    <property type="entry name" value="KASH"/>
    <property type="match status" value="1"/>
</dbReference>
<evidence type="ECO:0000256" key="6">
    <source>
        <dbReference type="ARBA" id="ARBA00023136"/>
    </source>
</evidence>
<feature type="compositionally biased region" description="Basic residues" evidence="10">
    <location>
        <begin position="1"/>
        <end position="12"/>
    </location>
</feature>
<comment type="similarity">
    <text evidence="2">Belongs to the nesprin family.</text>
</comment>
<organism evidence="12">
    <name type="scientific">Culex tarsalis</name>
    <name type="common">Encephalitis mosquito</name>
    <dbReference type="NCBI Taxonomy" id="7177"/>
    <lineage>
        <taxon>Eukaryota</taxon>
        <taxon>Metazoa</taxon>
        <taxon>Ecdysozoa</taxon>
        <taxon>Arthropoda</taxon>
        <taxon>Hexapoda</taxon>
        <taxon>Insecta</taxon>
        <taxon>Pterygota</taxon>
        <taxon>Neoptera</taxon>
        <taxon>Endopterygota</taxon>
        <taxon>Diptera</taxon>
        <taxon>Nematocera</taxon>
        <taxon>Culicoidea</taxon>
        <taxon>Culicidae</taxon>
        <taxon>Culicinae</taxon>
        <taxon>Culicini</taxon>
        <taxon>Culex</taxon>
        <taxon>Culex</taxon>
    </lineage>
</organism>
<evidence type="ECO:0000256" key="4">
    <source>
        <dbReference type="ARBA" id="ARBA00022737"/>
    </source>
</evidence>
<dbReference type="SMART" id="SM00150">
    <property type="entry name" value="SPEC"/>
    <property type="match status" value="2"/>
</dbReference>
<proteinExistence type="inferred from homology"/>
<dbReference type="PANTHER" id="PTHR47535">
    <property type="entry name" value="MUSCLE-SPECIFIC PROTEIN 300 KDA, ISOFORM G"/>
    <property type="match status" value="1"/>
</dbReference>
<feature type="domain" description="KASH" evidence="11">
    <location>
        <begin position="667"/>
        <end position="725"/>
    </location>
</feature>
<dbReference type="GO" id="GO:0034993">
    <property type="term" value="C:meiotic nuclear membrane microtubule tethering complex"/>
    <property type="evidence" value="ECO:0007669"/>
    <property type="project" value="TreeGrafter"/>
</dbReference>
<dbReference type="GO" id="GO:0005737">
    <property type="term" value="C:cytoplasm"/>
    <property type="evidence" value="ECO:0007669"/>
    <property type="project" value="TreeGrafter"/>
</dbReference>
<dbReference type="InterPro" id="IPR012315">
    <property type="entry name" value="KASH"/>
</dbReference>
<sequence>MTKKEKTKKTQKQRAEKYNRYSDTGEKHEQKGRKIEKTTETHEELAKPTTKKIKQETTTHTLKKEPTPHHKHEQENTDNTTNAKNEQTKTIAKEKCTEARANKTKKKVGEKKTKNTTNIKEEENITMPPNQTDAQDKNNKQPATQKDTTEMKRKKITKQNKKSRDETKQFDKQDELGTILMEKLSLPNNIRIKMQEYHDFANNIKYSLDTLLSENIQESDNQKSQLNSQIQTECYEKDSAVQVNTLPALSQSKTITAKEAYQYQLEAALVEARGNLENLQKAINEINVNNFMTSTQKVSKVSAACESSIELIKHLHLMVVSENQTSDDTDTTSKLVNIECDKFTHYQAEWQAKQQKLEELRSFPTAYTFICIHNDDYLTCPLCTNRNWQQIDNDLWRLEQWLQMAEANQKSQHTNPPTDIDALEDTIQDHREFLLDLDSHKSIIKSLNIVGEHLATHTLDTEKAVRLRERLQADNQRWEKCVKSSQVKQSMLNQALMGNKEFHRTVSELCTWLEQTENKIKSSEPIDLTSDMKLIERKYKTFRELRSDLVRCEPRVVSLQETTSQLTKYLEENKSQQFDEIYAKLTDLRLRFHSIRRLVEMYTVKIAAALGYDPTFETSSMTSVATQQGIQGVSGSLTCVAGQESNANAQEEEDEDHINTTVLTRSYRFLGRVVRASLPIQAMLLLLLGVVTLMPHGEDYSCTLTNNFARSLEPMLRYPNGPPPI</sequence>
<keyword evidence="3 8" id="KW-0812">Transmembrane</keyword>
<evidence type="ECO:0000256" key="9">
    <source>
        <dbReference type="SAM" id="Coils"/>
    </source>
</evidence>
<feature type="compositionally biased region" description="Basic and acidic residues" evidence="10">
    <location>
        <begin position="13"/>
        <end position="46"/>
    </location>
</feature>
<feature type="compositionally biased region" description="Polar residues" evidence="10">
    <location>
        <begin position="77"/>
        <end position="90"/>
    </location>
</feature>
<feature type="region of interest" description="Disordered" evidence="10">
    <location>
        <begin position="1"/>
        <end position="170"/>
    </location>
</feature>
<dbReference type="PROSITE" id="PS51049">
    <property type="entry name" value="KASH"/>
    <property type="match status" value="1"/>
</dbReference>
<comment type="subcellular location">
    <subcellularLocation>
        <location evidence="1">Nucleus membrane</location>
    </subcellularLocation>
</comment>
<feature type="compositionally biased region" description="Basic residues" evidence="10">
    <location>
        <begin position="152"/>
        <end position="161"/>
    </location>
</feature>
<feature type="topological domain" description="Cytoplasmic" evidence="8">
    <location>
        <begin position="1"/>
        <end position="675"/>
    </location>
</feature>
<feature type="coiled-coil region" evidence="9">
    <location>
        <begin position="262"/>
        <end position="289"/>
    </location>
</feature>
<accession>A0A1Q3FJL0</accession>
<feature type="topological domain" description="Perinuclear space" evidence="8">
    <location>
        <begin position="697"/>
        <end position="725"/>
    </location>
</feature>
<dbReference type="Pfam" id="PF10541">
    <property type="entry name" value="KASH"/>
    <property type="match status" value="1"/>
</dbReference>